<gene>
    <name evidence="7" type="primary">glgA</name>
    <name evidence="10" type="ORF">C6Y45_03895</name>
</gene>
<comment type="catalytic activity">
    <reaction evidence="1 7">
        <text>[(1-&gt;4)-alpha-D-glucosyl](n) + ADP-alpha-D-glucose = [(1-&gt;4)-alpha-D-glucosyl](n+1) + ADP + H(+)</text>
        <dbReference type="Rhea" id="RHEA:18189"/>
        <dbReference type="Rhea" id="RHEA-COMP:9584"/>
        <dbReference type="Rhea" id="RHEA-COMP:9587"/>
        <dbReference type="ChEBI" id="CHEBI:15378"/>
        <dbReference type="ChEBI" id="CHEBI:15444"/>
        <dbReference type="ChEBI" id="CHEBI:57498"/>
        <dbReference type="ChEBI" id="CHEBI:456216"/>
        <dbReference type="EC" id="2.4.1.21"/>
    </reaction>
</comment>
<dbReference type="EMBL" id="PZJJ01000004">
    <property type="protein sequence ID" value="PTL39796.1"/>
    <property type="molecule type" value="Genomic_DNA"/>
</dbReference>
<dbReference type="Gene3D" id="3.40.50.2000">
    <property type="entry name" value="Glycogen Phosphorylase B"/>
    <property type="match status" value="2"/>
</dbReference>
<dbReference type="Pfam" id="PF00534">
    <property type="entry name" value="Glycos_transf_1"/>
    <property type="match status" value="1"/>
</dbReference>
<comment type="similarity">
    <text evidence="3 7">Belongs to the glycosyltransferase 1 family. Bacterial/plant glycogen synthase subfamily.</text>
</comment>
<feature type="domain" description="Glycosyl transferase family 1" evidence="8">
    <location>
        <begin position="290"/>
        <end position="425"/>
    </location>
</feature>
<sequence>MKNILFAASESTPFMKTGGLADVTGSLPQALNKIRENEVRVILPFYEAMDESYKKEAVRKASFEVPVGWRVQEAHLYELEWEGVTHYFIRNEFYFGRDDVYGYFDDGERFAFFSRAVIESFPYLDFDVDILHAHDWQTGLAVAFAGILQPKPGLRTVFTIHNIQHQGWMGPDAFYDVLNIGPEHFAGLEWHGMINCMKAALHHTDKITTVSPSYAQEIRQPYYGEGLDPVLNARSADLMGIINGINTDDYNPATDPNLAEPYTTSRLKKKANKRKLQKQLCLKDDPDIPMYSIVSRLVEQKGFHLLEHILDEFLQENVQVVLLGTGDTAFEQSFAYFSSRYPEKMSALLRFSEPLARQIYAASDFFIMPSKFEPCGLSQLIALQYKTIPIVRETGGLRDTVQPYNEITGEGNGFSFANYNAHELLYSLRYSMLVYHRPELFKPLIANVNRSRFSWKDSAELYNGLYEELV</sequence>
<name>A0A2T4U8R5_9BACI</name>
<dbReference type="HAMAP" id="MF_00484">
    <property type="entry name" value="Glycogen_synth"/>
    <property type="match status" value="1"/>
</dbReference>
<dbReference type="SUPFAM" id="SSF53756">
    <property type="entry name" value="UDP-Glycosyltransferase/glycogen phosphorylase"/>
    <property type="match status" value="1"/>
</dbReference>
<evidence type="ECO:0000313" key="10">
    <source>
        <dbReference type="EMBL" id="PTL39796.1"/>
    </source>
</evidence>
<keyword evidence="4 7" id="KW-0328">Glycosyltransferase</keyword>
<dbReference type="InterPro" id="IPR013534">
    <property type="entry name" value="Starch_synth_cat_dom"/>
</dbReference>
<proteinExistence type="inferred from homology"/>
<evidence type="ECO:0000256" key="4">
    <source>
        <dbReference type="ARBA" id="ARBA00022676"/>
    </source>
</evidence>
<keyword evidence="5 7" id="KW-0808">Transferase</keyword>
<dbReference type="GO" id="GO:0004373">
    <property type="term" value="F:alpha-1,4-glucan glucosyltransferase (UDP-glucose donor) activity"/>
    <property type="evidence" value="ECO:0007669"/>
    <property type="project" value="InterPro"/>
</dbReference>
<dbReference type="Pfam" id="PF08323">
    <property type="entry name" value="Glyco_transf_5"/>
    <property type="match status" value="1"/>
</dbReference>
<dbReference type="PANTHER" id="PTHR45825">
    <property type="entry name" value="GRANULE-BOUND STARCH SYNTHASE 1, CHLOROPLASTIC/AMYLOPLASTIC"/>
    <property type="match status" value="1"/>
</dbReference>
<dbReference type="Proteomes" id="UP000240509">
    <property type="component" value="Unassembled WGS sequence"/>
</dbReference>
<dbReference type="GO" id="GO:0005978">
    <property type="term" value="P:glycogen biosynthetic process"/>
    <property type="evidence" value="ECO:0007669"/>
    <property type="project" value="UniProtKB-UniRule"/>
</dbReference>
<comment type="caution">
    <text evidence="10">The sequence shown here is derived from an EMBL/GenBank/DDBJ whole genome shotgun (WGS) entry which is preliminary data.</text>
</comment>
<keyword evidence="6 7" id="KW-0320">Glycogen biosynthesis</keyword>
<feature type="binding site" evidence="7">
    <location>
        <position position="16"/>
    </location>
    <ligand>
        <name>ADP-alpha-D-glucose</name>
        <dbReference type="ChEBI" id="CHEBI:57498"/>
    </ligand>
</feature>
<dbReference type="GO" id="GO:0009011">
    <property type="term" value="F:alpha-1,4-glucan glucosyltransferase (ADP-glucose donor) activity"/>
    <property type="evidence" value="ECO:0007669"/>
    <property type="project" value="UniProtKB-UniRule"/>
</dbReference>
<evidence type="ECO:0000256" key="1">
    <source>
        <dbReference type="ARBA" id="ARBA00001478"/>
    </source>
</evidence>
<evidence type="ECO:0000313" key="11">
    <source>
        <dbReference type="Proteomes" id="UP000240509"/>
    </source>
</evidence>
<reference evidence="10 11" key="1">
    <citation type="submission" date="2018-03" db="EMBL/GenBank/DDBJ databases">
        <title>Alkalicoccus saliphilus sp. nov., isolated from a mineral pool.</title>
        <authorList>
            <person name="Zhao B."/>
        </authorList>
    </citation>
    <scope>NUCLEOTIDE SEQUENCE [LARGE SCALE GENOMIC DNA]</scope>
    <source>
        <strain evidence="10 11">6AG</strain>
    </source>
</reference>
<evidence type="ECO:0000256" key="3">
    <source>
        <dbReference type="ARBA" id="ARBA00010281"/>
    </source>
</evidence>
<dbReference type="RefSeq" id="WP_107583718.1">
    <property type="nucleotide sequence ID" value="NZ_PZJJ01000004.1"/>
</dbReference>
<dbReference type="CDD" id="cd03791">
    <property type="entry name" value="GT5_Glycogen_synthase_DULL1-like"/>
    <property type="match status" value="1"/>
</dbReference>
<organism evidence="10 11">
    <name type="scientific">Alkalicoccus saliphilus</name>
    <dbReference type="NCBI Taxonomy" id="200989"/>
    <lineage>
        <taxon>Bacteria</taxon>
        <taxon>Bacillati</taxon>
        <taxon>Bacillota</taxon>
        <taxon>Bacilli</taxon>
        <taxon>Bacillales</taxon>
        <taxon>Bacillaceae</taxon>
        <taxon>Alkalicoccus</taxon>
    </lineage>
</organism>
<dbReference type="NCBIfam" id="TIGR02095">
    <property type="entry name" value="glgA"/>
    <property type="match status" value="1"/>
</dbReference>
<accession>A0A2T4U8R5</accession>
<dbReference type="PANTHER" id="PTHR45825:SF11">
    <property type="entry name" value="ALPHA AMYLASE DOMAIN-CONTAINING PROTEIN"/>
    <property type="match status" value="1"/>
</dbReference>
<dbReference type="UniPathway" id="UPA00164"/>
<dbReference type="EC" id="2.4.1.21" evidence="7"/>
<feature type="domain" description="Starch synthase catalytic" evidence="9">
    <location>
        <begin position="3"/>
        <end position="232"/>
    </location>
</feature>
<evidence type="ECO:0000259" key="9">
    <source>
        <dbReference type="Pfam" id="PF08323"/>
    </source>
</evidence>
<evidence type="ECO:0000256" key="5">
    <source>
        <dbReference type="ARBA" id="ARBA00022679"/>
    </source>
</evidence>
<dbReference type="InterPro" id="IPR011835">
    <property type="entry name" value="GS/SS"/>
</dbReference>
<dbReference type="InterPro" id="IPR001296">
    <property type="entry name" value="Glyco_trans_1"/>
</dbReference>
<dbReference type="OrthoDB" id="9808590at2"/>
<keyword evidence="11" id="KW-1185">Reference proteome</keyword>
<comment type="pathway">
    <text evidence="7">Glycan biosynthesis; glycogen biosynthesis.</text>
</comment>
<dbReference type="AlphaFoldDB" id="A0A2T4U8R5"/>
<protein>
    <recommendedName>
        <fullName evidence="7">Glycogen synthase</fullName>
        <ecNumber evidence="7">2.4.1.21</ecNumber>
    </recommendedName>
    <alternativeName>
        <fullName evidence="7">Starch [bacterial glycogen] synthase</fullName>
    </alternativeName>
</protein>
<evidence type="ECO:0000256" key="2">
    <source>
        <dbReference type="ARBA" id="ARBA00002764"/>
    </source>
</evidence>
<comment type="function">
    <text evidence="2 7">Synthesizes alpha-1,4-glucan chains using ADP-glucose.</text>
</comment>
<evidence type="ECO:0000256" key="6">
    <source>
        <dbReference type="ARBA" id="ARBA00023056"/>
    </source>
</evidence>
<evidence type="ECO:0000259" key="8">
    <source>
        <dbReference type="Pfam" id="PF00534"/>
    </source>
</evidence>
<evidence type="ECO:0000256" key="7">
    <source>
        <dbReference type="HAMAP-Rule" id="MF_00484"/>
    </source>
</evidence>